<sequence>MGKRRIERAGRGLHIPFIRRDPTGYLQGSQSLEPSTNQGRAHKGSAAHVGNPTDSGDSGIQHHGMASNRRPQQLRNQHVSQENESPSPIDTREPDESSNLISGQLRNKDDIQTSQRGRIFQWMALNGSTIADDSDFSLMHDLNINIPDLPTSIETPSKIQCNAEKTLRRINDIIHENMDQHSTVNSEPEKDTDKLFQLSDFAADNIIGEEMPFILDEPPQASHQDSDWYDQSDEDIGNSEQDAGGPGHQHPPPDILPVNIPAVPDKISHQPGFIKDPTVLETYKPSEPQLTVFQTALIILIKNINEVHDILLYRDSILQKFEKSLPLLATRRRELKLNASKLPTRSKYTEDILVLDIKRYLDTYVSSETNYKGIFRGIGRLTDSIPSDFISWTEESDNCETSRLGRIIWCGHNYTTSATAADRLGRLILKVQEVYRTTELPQYVTESVVPPQLSHPDSNYPELIIVSDEITVIEPSQVRNRIYNAFIDYIFNPTLKIQPFHHEFTIRYFFSKSTRSYGREFLKKYFTDPSSTLSLPFFLFINAFGLYRNMYRSLMGFYLIPQFIDKDHRNQRQSLVILTLGLFSTTLSDVIKSLVQFRELDYSFHIRIEYQGLAKFMFTLIFMEPGILTADASEQFTVFLNLFPMPYGWGRLQSPSTHLKSWRMQELARGTILIPVAFRIWLRESYIKPNMRETLQQLGKDYFDADVFPRAPKGQAQKKRKLGLPGVPQSLAGSEHLGAPSTAAPSNFTVATNTALEGGNESLESKKGLPNIHVGLHLKEVAMEYGGCWMVFTLLGEDKHKYYKSIILKTNFRNPAQTLMKKENIRLTISMLLDGCFTVQHPGISRIFRDITKTCPVLVSAINSNSMEDQESELHIGAQGDRKHYQPRAFHKCKSKTIITDMVGFKRACDAKRNSSFAVALESAYCTDYDLMVFPYLEKTKLQWSQKVSFAPSKYKQRRVCFTVGDFIRLETSDIARIAAIFTHIRHDASYIFAVIDMAEKTAIGEGNSRKTKELILEADIYRLDGTRGIIGLPRISDKLIWIVPKDDNHFLFIDHDVYFM</sequence>
<comment type="caution">
    <text evidence="2">The sequence shown here is derived from an EMBL/GenBank/DDBJ whole genome shotgun (WGS) entry which is preliminary data.</text>
</comment>
<evidence type="ECO:0000313" key="2">
    <source>
        <dbReference type="EMBL" id="KAF9750421.1"/>
    </source>
</evidence>
<dbReference type="EMBL" id="JADCTT010000006">
    <property type="protein sequence ID" value="KAF9750421.1"/>
    <property type="molecule type" value="Genomic_DNA"/>
</dbReference>
<dbReference type="Proteomes" id="UP000616885">
    <property type="component" value="Unassembled WGS sequence"/>
</dbReference>
<feature type="compositionally biased region" description="Acidic residues" evidence="1">
    <location>
        <begin position="227"/>
        <end position="237"/>
    </location>
</feature>
<organism evidence="2 3">
    <name type="scientific">Bionectria ochroleuca</name>
    <name type="common">Gliocladium roseum</name>
    <dbReference type="NCBI Taxonomy" id="29856"/>
    <lineage>
        <taxon>Eukaryota</taxon>
        <taxon>Fungi</taxon>
        <taxon>Dikarya</taxon>
        <taxon>Ascomycota</taxon>
        <taxon>Pezizomycotina</taxon>
        <taxon>Sordariomycetes</taxon>
        <taxon>Hypocreomycetidae</taxon>
        <taxon>Hypocreales</taxon>
        <taxon>Bionectriaceae</taxon>
        <taxon>Clonostachys</taxon>
    </lineage>
</organism>
<accession>A0A8H7N770</accession>
<reference evidence="2" key="1">
    <citation type="submission" date="2020-10" db="EMBL/GenBank/DDBJ databases">
        <title>High-Quality Genome Resource of Clonostachys rosea strain S41 by Oxford Nanopore Long-Read Sequencing.</title>
        <authorList>
            <person name="Wang H."/>
        </authorList>
    </citation>
    <scope>NUCLEOTIDE SEQUENCE</scope>
    <source>
        <strain evidence="2">S41</strain>
    </source>
</reference>
<feature type="region of interest" description="Disordered" evidence="1">
    <location>
        <begin position="1"/>
        <end position="108"/>
    </location>
</feature>
<feature type="compositionally biased region" description="Polar residues" evidence="1">
    <location>
        <begin position="69"/>
        <end position="88"/>
    </location>
</feature>
<feature type="region of interest" description="Disordered" evidence="1">
    <location>
        <begin position="216"/>
        <end position="253"/>
    </location>
</feature>
<evidence type="ECO:0000313" key="3">
    <source>
        <dbReference type="Proteomes" id="UP000616885"/>
    </source>
</evidence>
<evidence type="ECO:0000256" key="1">
    <source>
        <dbReference type="SAM" id="MobiDB-lite"/>
    </source>
</evidence>
<dbReference type="AlphaFoldDB" id="A0A8H7N770"/>
<gene>
    <name evidence="2" type="ORF">IM811_014641</name>
</gene>
<protein>
    <submittedName>
        <fullName evidence="2">Uncharacterized protein</fullName>
    </submittedName>
</protein>
<name>A0A8H7N770_BIOOC</name>
<feature type="compositionally biased region" description="Polar residues" evidence="1">
    <location>
        <begin position="26"/>
        <end position="39"/>
    </location>
</feature>
<proteinExistence type="predicted"/>